<keyword evidence="2" id="KW-0378">Hydrolase</keyword>
<dbReference type="GO" id="GO:0090599">
    <property type="term" value="F:alpha-glucosidase activity"/>
    <property type="evidence" value="ECO:0007669"/>
    <property type="project" value="TreeGrafter"/>
</dbReference>
<dbReference type="OrthoDB" id="3237269at2759"/>
<feature type="region of interest" description="Disordered" evidence="5">
    <location>
        <begin position="173"/>
        <end position="222"/>
    </location>
</feature>
<dbReference type="EMBL" id="VXIV02000377">
    <property type="protein sequence ID" value="KAF6038681.1"/>
    <property type="molecule type" value="Genomic_DNA"/>
</dbReference>
<feature type="compositionally biased region" description="Acidic residues" evidence="5">
    <location>
        <begin position="197"/>
        <end position="219"/>
    </location>
</feature>
<reference evidence="8" key="1">
    <citation type="submission" date="2020-06" db="EMBL/GenBank/DDBJ databases">
        <title>Draft genome of Bugula neritina, a colonial animal packing powerful symbionts and potential medicines.</title>
        <authorList>
            <person name="Rayko M."/>
        </authorList>
    </citation>
    <scope>NUCLEOTIDE SEQUENCE [LARGE SCALE GENOMIC DNA]</scope>
    <source>
        <strain evidence="8">Kwan_BN1</strain>
    </source>
</reference>
<evidence type="ECO:0000313" key="9">
    <source>
        <dbReference type="Proteomes" id="UP000593567"/>
    </source>
</evidence>
<evidence type="ECO:0000256" key="2">
    <source>
        <dbReference type="ARBA" id="ARBA00022801"/>
    </source>
</evidence>
<comment type="caution">
    <text evidence="8">The sequence shown here is derived from an EMBL/GenBank/DDBJ whole genome shotgun (WGS) entry which is preliminary data.</text>
</comment>
<keyword evidence="1 6" id="KW-0732">Signal</keyword>
<dbReference type="CDD" id="cd14752">
    <property type="entry name" value="GH31_N"/>
    <property type="match status" value="1"/>
</dbReference>
<feature type="domain" description="Glycoside hydrolase family 31 N-terminal" evidence="7">
    <location>
        <begin position="76"/>
        <end position="307"/>
    </location>
</feature>
<feature type="chain" id="PRO_5029706437" description="Glycoside hydrolase family 31 N-terminal domain-containing protein" evidence="6">
    <location>
        <begin position="19"/>
        <end position="361"/>
    </location>
</feature>
<dbReference type="GO" id="GO:0006491">
    <property type="term" value="P:N-glycan processing"/>
    <property type="evidence" value="ECO:0007669"/>
    <property type="project" value="TreeGrafter"/>
</dbReference>
<sequence length="361" mass="40254">MKVCTALFVLLFVNPALAVDRNNFKTCDESGFCKRQRAYTAPATPHYHLVADSLVVSSDSAQFDVKNTKYDILFVVKLTGYSNGIVRVHMNEKSPIKPRYEVPPGDVVLEHQLQSKISKFSIVSQSSEAFTLSLPNTETTVKVTSPFLVEVLSGDTTVLQLNSRGLMKFEHLRLKPESKSEPEPPADGEDGEKPEGEEPAPADAESEQGEETKPEEEEEHAMWEEKYKSHNDAKPNGPTSIGVDITFTGFEHVYGIPEHGDSFALRSTVDRDPYRLYNLDVFEYELDNGMALYGSVPVMLAHNAARTIVNRWANQSITISFASLLPELVFDPISTNMYIPHMYHIVCTVYVCSGIILVRCG</sequence>
<gene>
    <name evidence="8" type="ORF">EB796_003010</name>
</gene>
<evidence type="ECO:0000256" key="1">
    <source>
        <dbReference type="ARBA" id="ARBA00022729"/>
    </source>
</evidence>
<evidence type="ECO:0000256" key="6">
    <source>
        <dbReference type="SAM" id="SignalP"/>
    </source>
</evidence>
<evidence type="ECO:0000313" key="8">
    <source>
        <dbReference type="EMBL" id="KAF6038681.1"/>
    </source>
</evidence>
<evidence type="ECO:0000259" key="7">
    <source>
        <dbReference type="Pfam" id="PF13802"/>
    </source>
</evidence>
<evidence type="ECO:0000256" key="4">
    <source>
        <dbReference type="ARBA" id="ARBA00023295"/>
    </source>
</evidence>
<dbReference type="Pfam" id="PF13802">
    <property type="entry name" value="Gal_mutarotas_2"/>
    <property type="match status" value="1"/>
</dbReference>
<evidence type="ECO:0000256" key="5">
    <source>
        <dbReference type="SAM" id="MobiDB-lite"/>
    </source>
</evidence>
<proteinExistence type="predicted"/>
<dbReference type="Proteomes" id="UP000593567">
    <property type="component" value="Unassembled WGS sequence"/>
</dbReference>
<evidence type="ECO:0000256" key="3">
    <source>
        <dbReference type="ARBA" id="ARBA00023180"/>
    </source>
</evidence>
<dbReference type="InterPro" id="IPR025887">
    <property type="entry name" value="Glyco_hydro_31_N_dom"/>
</dbReference>
<dbReference type="PANTHER" id="PTHR22762:SF54">
    <property type="entry name" value="BCDNA.GH04962"/>
    <property type="match status" value="1"/>
</dbReference>
<dbReference type="AlphaFoldDB" id="A0A7J7KKU8"/>
<name>A0A7J7KKU8_BUGNE</name>
<keyword evidence="9" id="KW-1185">Reference proteome</keyword>
<organism evidence="8 9">
    <name type="scientific">Bugula neritina</name>
    <name type="common">Brown bryozoan</name>
    <name type="synonym">Sertularia neritina</name>
    <dbReference type="NCBI Taxonomy" id="10212"/>
    <lineage>
        <taxon>Eukaryota</taxon>
        <taxon>Metazoa</taxon>
        <taxon>Spiralia</taxon>
        <taxon>Lophotrochozoa</taxon>
        <taxon>Bryozoa</taxon>
        <taxon>Gymnolaemata</taxon>
        <taxon>Cheilostomatida</taxon>
        <taxon>Flustrina</taxon>
        <taxon>Buguloidea</taxon>
        <taxon>Bugulidae</taxon>
        <taxon>Bugula</taxon>
    </lineage>
</organism>
<feature type="signal peptide" evidence="6">
    <location>
        <begin position="1"/>
        <end position="18"/>
    </location>
</feature>
<dbReference type="Gene3D" id="2.60.40.1760">
    <property type="entry name" value="glycosyl hydrolase (family 31)"/>
    <property type="match status" value="1"/>
</dbReference>
<accession>A0A7J7KKU8</accession>
<protein>
    <recommendedName>
        <fullName evidence="7">Glycoside hydrolase family 31 N-terminal domain-containing protein</fullName>
    </recommendedName>
</protein>
<feature type="compositionally biased region" description="Basic and acidic residues" evidence="5">
    <location>
        <begin position="173"/>
        <end position="182"/>
    </location>
</feature>
<dbReference type="PANTHER" id="PTHR22762">
    <property type="entry name" value="ALPHA-GLUCOSIDASE"/>
    <property type="match status" value="1"/>
</dbReference>
<keyword evidence="3" id="KW-0325">Glycoprotein</keyword>
<keyword evidence="4" id="KW-0326">Glycosidase</keyword>